<dbReference type="CDD" id="cd16962">
    <property type="entry name" value="RuvC"/>
    <property type="match status" value="1"/>
</dbReference>
<comment type="subcellular location">
    <subcellularLocation>
        <location evidence="13">Cytoplasm</location>
    </subcellularLocation>
</comment>
<evidence type="ECO:0000256" key="9">
    <source>
        <dbReference type="ARBA" id="ARBA00023125"/>
    </source>
</evidence>
<keyword evidence="2 13" id="KW-0963">Cytoplasm</keyword>
<dbReference type="NCBIfam" id="TIGR00228">
    <property type="entry name" value="ruvC"/>
    <property type="match status" value="1"/>
</dbReference>
<evidence type="ECO:0000256" key="3">
    <source>
        <dbReference type="ARBA" id="ARBA00022722"/>
    </source>
</evidence>
<evidence type="ECO:0000313" key="16">
    <source>
        <dbReference type="Proteomes" id="UP000824161"/>
    </source>
</evidence>
<dbReference type="SUPFAM" id="SSF53098">
    <property type="entry name" value="Ribonuclease H-like"/>
    <property type="match status" value="1"/>
</dbReference>
<evidence type="ECO:0000256" key="1">
    <source>
        <dbReference type="ARBA" id="ARBA00009518"/>
    </source>
</evidence>
<dbReference type="GO" id="GO:0005737">
    <property type="term" value="C:cytoplasm"/>
    <property type="evidence" value="ECO:0007669"/>
    <property type="project" value="UniProtKB-SubCell"/>
</dbReference>
<dbReference type="InterPro" id="IPR036397">
    <property type="entry name" value="RNaseH_sf"/>
</dbReference>
<reference evidence="15" key="2">
    <citation type="journal article" date="2021" name="PeerJ">
        <title>Extensive microbial diversity within the chicken gut microbiome revealed by metagenomics and culture.</title>
        <authorList>
            <person name="Gilroy R."/>
            <person name="Ravi A."/>
            <person name="Getino M."/>
            <person name="Pursley I."/>
            <person name="Horton D.L."/>
            <person name="Alikhan N.F."/>
            <person name="Baker D."/>
            <person name="Gharbi K."/>
            <person name="Hall N."/>
            <person name="Watson M."/>
            <person name="Adriaenssens E.M."/>
            <person name="Foster-Nyarko E."/>
            <person name="Jarju S."/>
            <person name="Secka A."/>
            <person name="Antonio M."/>
            <person name="Oren A."/>
            <person name="Chaudhuri R.R."/>
            <person name="La Ragione R."/>
            <person name="Hildebrand F."/>
            <person name="Pallen M.J."/>
        </authorList>
    </citation>
    <scope>NUCLEOTIDE SEQUENCE</scope>
    <source>
        <strain evidence="15">1383</strain>
    </source>
</reference>
<dbReference type="InterPro" id="IPR002176">
    <property type="entry name" value="X-over_junc_endoDNase_RuvC"/>
</dbReference>
<feature type="binding site" evidence="13">
    <location>
        <position position="146"/>
    </location>
    <ligand>
        <name>Mg(2+)</name>
        <dbReference type="ChEBI" id="CHEBI:18420"/>
        <label>1</label>
    </ligand>
</feature>
<evidence type="ECO:0000256" key="10">
    <source>
        <dbReference type="ARBA" id="ARBA00023172"/>
    </source>
</evidence>
<gene>
    <name evidence="13 15" type="primary">ruvC</name>
    <name evidence="15" type="ORF">IAC44_04250</name>
</gene>
<comment type="cofactor">
    <cofactor evidence="13">
        <name>Mg(2+)</name>
        <dbReference type="ChEBI" id="CHEBI:18420"/>
    </cofactor>
    <text evidence="13">Binds 2 Mg(2+) ion per subunit.</text>
</comment>
<organism evidence="15 16">
    <name type="scientific">Candidatus Merdimorpha stercoravium</name>
    <dbReference type="NCBI Taxonomy" id="2840863"/>
    <lineage>
        <taxon>Bacteria</taxon>
        <taxon>Pseudomonadati</taxon>
        <taxon>Bacteroidota</taxon>
        <taxon>Flavobacteriia</taxon>
        <taxon>Flavobacteriales</taxon>
        <taxon>Candidatus Merdimorpha</taxon>
    </lineage>
</organism>
<dbReference type="GO" id="GO:0008821">
    <property type="term" value="F:crossover junction DNA endonuclease activity"/>
    <property type="evidence" value="ECO:0007669"/>
    <property type="project" value="UniProtKB-UniRule"/>
</dbReference>
<dbReference type="PROSITE" id="PS01321">
    <property type="entry name" value="RUVC"/>
    <property type="match status" value="1"/>
</dbReference>
<evidence type="ECO:0000313" key="15">
    <source>
        <dbReference type="EMBL" id="HIT98032.1"/>
    </source>
</evidence>
<comment type="subunit">
    <text evidence="13">Homodimer which binds Holliday junction (HJ) DNA. The HJ becomes 2-fold symmetrical on binding to RuvC with unstacked arms; it has a different conformation from HJ DNA in complex with RuvA. In the full resolvosome a probable DNA-RuvA(4)-RuvB(12)-RuvC(2) complex forms which resolves the HJ.</text>
</comment>
<feature type="active site" evidence="13">
    <location>
        <position position="146"/>
    </location>
</feature>
<dbReference type="InterPro" id="IPR012337">
    <property type="entry name" value="RNaseH-like_sf"/>
</dbReference>
<evidence type="ECO:0000256" key="6">
    <source>
        <dbReference type="ARBA" id="ARBA00022763"/>
    </source>
</evidence>
<comment type="similarity">
    <text evidence="1 13">Belongs to the RuvC family.</text>
</comment>
<keyword evidence="6 13" id="KW-0227">DNA damage</keyword>
<comment type="catalytic activity">
    <reaction evidence="12 13">
        <text>Endonucleolytic cleavage at a junction such as a reciprocal single-stranded crossover between two homologous DNA duplexes (Holliday junction).</text>
        <dbReference type="EC" id="3.1.21.10"/>
    </reaction>
</comment>
<dbReference type="FunFam" id="3.30.420.10:FF:000002">
    <property type="entry name" value="Crossover junction endodeoxyribonuclease RuvC"/>
    <property type="match status" value="1"/>
</dbReference>
<keyword evidence="3 13" id="KW-0540">Nuclease</keyword>
<feature type="active site" evidence="13">
    <location>
        <position position="13"/>
    </location>
</feature>
<evidence type="ECO:0000256" key="12">
    <source>
        <dbReference type="ARBA" id="ARBA00029354"/>
    </source>
</evidence>
<proteinExistence type="inferred from homology"/>
<feature type="binding site" evidence="13">
    <location>
        <position position="13"/>
    </location>
    <ligand>
        <name>Mg(2+)</name>
        <dbReference type="ChEBI" id="CHEBI:18420"/>
        <label>1</label>
    </ligand>
</feature>
<evidence type="ECO:0000256" key="13">
    <source>
        <dbReference type="HAMAP-Rule" id="MF_00034"/>
    </source>
</evidence>
<evidence type="ECO:0000256" key="14">
    <source>
        <dbReference type="NCBIfam" id="TIGR00228"/>
    </source>
</evidence>
<dbReference type="EC" id="3.1.21.10" evidence="13 14"/>
<evidence type="ECO:0000256" key="11">
    <source>
        <dbReference type="ARBA" id="ARBA00023204"/>
    </source>
</evidence>
<dbReference type="GO" id="GO:0006310">
    <property type="term" value="P:DNA recombination"/>
    <property type="evidence" value="ECO:0007669"/>
    <property type="project" value="UniProtKB-UniRule"/>
</dbReference>
<comment type="function">
    <text evidence="13">The RuvA-RuvB-RuvC complex processes Holliday junction (HJ) DNA during genetic recombination and DNA repair. Endonuclease that resolves HJ intermediates. Cleaves cruciform DNA by making single-stranded nicks across the HJ at symmetrical positions within the homologous arms, yielding a 5'-phosphate and a 3'-hydroxyl group; requires a central core of homology in the junction. The consensus cleavage sequence is 5'-(A/T)TT(C/G)-3'. Cleavage occurs on the 3'-side of the TT dinucleotide at the point of strand exchange. HJ branch migration catalyzed by RuvA-RuvB allows RuvC to scan DNA until it finds its consensus sequence, where it cleaves and resolves the cruciform DNA.</text>
</comment>
<dbReference type="GO" id="GO:0006281">
    <property type="term" value="P:DNA repair"/>
    <property type="evidence" value="ECO:0007669"/>
    <property type="project" value="UniProtKB-UniRule"/>
</dbReference>
<evidence type="ECO:0000256" key="4">
    <source>
        <dbReference type="ARBA" id="ARBA00022723"/>
    </source>
</evidence>
<reference evidence="15" key="1">
    <citation type="submission" date="2020-10" db="EMBL/GenBank/DDBJ databases">
        <authorList>
            <person name="Gilroy R."/>
        </authorList>
    </citation>
    <scope>NUCLEOTIDE SEQUENCE</scope>
    <source>
        <strain evidence="15">1383</strain>
    </source>
</reference>
<keyword evidence="8 13" id="KW-0460">Magnesium</keyword>
<dbReference type="GO" id="GO:0048476">
    <property type="term" value="C:Holliday junction resolvase complex"/>
    <property type="evidence" value="ECO:0007669"/>
    <property type="project" value="UniProtKB-UniRule"/>
</dbReference>
<comment type="caution">
    <text evidence="15">The sequence shown here is derived from an EMBL/GenBank/DDBJ whole genome shotgun (WGS) entry which is preliminary data.</text>
</comment>
<evidence type="ECO:0000256" key="8">
    <source>
        <dbReference type="ARBA" id="ARBA00022842"/>
    </source>
</evidence>
<protein>
    <recommendedName>
        <fullName evidence="13 14">Crossover junction endodeoxyribonuclease RuvC</fullName>
        <ecNumber evidence="13 14">3.1.21.10</ecNumber>
    </recommendedName>
    <alternativeName>
        <fullName evidence="13">Holliday junction nuclease RuvC</fullName>
    </alternativeName>
    <alternativeName>
        <fullName evidence="13">Holliday junction resolvase RuvC</fullName>
    </alternativeName>
</protein>
<keyword evidence="4 13" id="KW-0479">Metal-binding</keyword>
<dbReference type="Gene3D" id="3.30.420.10">
    <property type="entry name" value="Ribonuclease H-like superfamily/Ribonuclease H"/>
    <property type="match status" value="1"/>
</dbReference>
<dbReference type="Proteomes" id="UP000824161">
    <property type="component" value="Unassembled WGS sequence"/>
</dbReference>
<sequence>MGQAKERIIMGIDPGTNIMGFGVIRVTGRTMSFVAMDELDLRRLGDPFLKLKRIFEATTRLIDTYLPDEIALEAPFYGKNVQSMLKLGRAQGVAMSAALARQIPITEYLPKKVKMAITGNGNASKEQVAGMLAQLLRYKDLPKHLDSTDALGIAVCHFFNSSRAGAVSESYSGWEAFVRKNPDRVR</sequence>
<dbReference type="GO" id="GO:0000287">
    <property type="term" value="F:magnesium ion binding"/>
    <property type="evidence" value="ECO:0007669"/>
    <property type="project" value="UniProtKB-UniRule"/>
</dbReference>
<evidence type="ECO:0000256" key="2">
    <source>
        <dbReference type="ARBA" id="ARBA00022490"/>
    </source>
</evidence>
<evidence type="ECO:0000256" key="7">
    <source>
        <dbReference type="ARBA" id="ARBA00022801"/>
    </source>
</evidence>
<dbReference type="AlphaFoldDB" id="A0A9D1HBJ5"/>
<keyword evidence="5 13" id="KW-0255">Endonuclease</keyword>
<accession>A0A9D1HBJ5</accession>
<dbReference type="GO" id="GO:0003677">
    <property type="term" value="F:DNA binding"/>
    <property type="evidence" value="ECO:0007669"/>
    <property type="project" value="UniProtKB-KW"/>
</dbReference>
<keyword evidence="11 13" id="KW-0234">DNA repair</keyword>
<evidence type="ECO:0000256" key="5">
    <source>
        <dbReference type="ARBA" id="ARBA00022759"/>
    </source>
</evidence>
<dbReference type="Pfam" id="PF02075">
    <property type="entry name" value="RuvC"/>
    <property type="match status" value="1"/>
</dbReference>
<feature type="binding site" evidence="13">
    <location>
        <position position="73"/>
    </location>
    <ligand>
        <name>Mg(2+)</name>
        <dbReference type="ChEBI" id="CHEBI:18420"/>
        <label>2</label>
    </ligand>
</feature>
<dbReference type="InterPro" id="IPR020563">
    <property type="entry name" value="X-over_junc_endoDNase_Mg_BS"/>
</dbReference>
<keyword evidence="10 13" id="KW-0233">DNA recombination</keyword>
<dbReference type="HAMAP" id="MF_00034">
    <property type="entry name" value="RuvC"/>
    <property type="match status" value="1"/>
</dbReference>
<keyword evidence="9 13" id="KW-0238">DNA-binding</keyword>
<feature type="active site" evidence="13">
    <location>
        <position position="73"/>
    </location>
</feature>
<dbReference type="PRINTS" id="PR00696">
    <property type="entry name" value="RSOLVASERUVC"/>
</dbReference>
<keyword evidence="7 13" id="KW-0378">Hydrolase</keyword>
<dbReference type="PANTHER" id="PTHR30194">
    <property type="entry name" value="CROSSOVER JUNCTION ENDODEOXYRIBONUCLEASE RUVC"/>
    <property type="match status" value="1"/>
</dbReference>
<name>A0A9D1HBJ5_9FLAO</name>
<dbReference type="EMBL" id="DVLY01000099">
    <property type="protein sequence ID" value="HIT98032.1"/>
    <property type="molecule type" value="Genomic_DNA"/>
</dbReference>
<dbReference type="PANTHER" id="PTHR30194:SF3">
    <property type="entry name" value="CROSSOVER JUNCTION ENDODEOXYRIBONUCLEASE RUVC"/>
    <property type="match status" value="1"/>
</dbReference>